<keyword evidence="8" id="KW-1185">Reference proteome</keyword>
<keyword evidence="4" id="KW-1015">Disulfide bond</keyword>
<evidence type="ECO:0000256" key="4">
    <source>
        <dbReference type="ARBA" id="ARBA00023157"/>
    </source>
</evidence>
<dbReference type="AlphaFoldDB" id="A0A5A7Q2N2"/>
<dbReference type="CDD" id="cd02947">
    <property type="entry name" value="TRX_family"/>
    <property type="match status" value="1"/>
</dbReference>
<proteinExistence type="inferred from homology"/>
<evidence type="ECO:0000256" key="1">
    <source>
        <dbReference type="ARBA" id="ARBA00008987"/>
    </source>
</evidence>
<accession>A0A5A7Q2N2</accession>
<dbReference type="Proteomes" id="UP000325081">
    <property type="component" value="Unassembled WGS sequence"/>
</dbReference>
<dbReference type="PANTHER" id="PTHR43601:SF17">
    <property type="entry name" value="THIOREDOXIN-LIKE 1-2, CHLOROPLASTIC"/>
    <property type="match status" value="1"/>
</dbReference>
<dbReference type="GO" id="GO:0045454">
    <property type="term" value="P:cell redox homeostasis"/>
    <property type="evidence" value="ECO:0007669"/>
    <property type="project" value="TreeGrafter"/>
</dbReference>
<evidence type="ECO:0000313" key="8">
    <source>
        <dbReference type="Proteomes" id="UP000325081"/>
    </source>
</evidence>
<keyword evidence="3" id="KW-0249">Electron transport</keyword>
<dbReference type="SUPFAM" id="SSF52833">
    <property type="entry name" value="Thioredoxin-like"/>
    <property type="match status" value="1"/>
</dbReference>
<evidence type="ECO:0000256" key="2">
    <source>
        <dbReference type="ARBA" id="ARBA00022448"/>
    </source>
</evidence>
<keyword evidence="5" id="KW-0676">Redox-active center</keyword>
<evidence type="ECO:0000313" key="7">
    <source>
        <dbReference type="EMBL" id="GER38577.1"/>
    </source>
</evidence>
<dbReference type="PANTHER" id="PTHR43601">
    <property type="entry name" value="THIOREDOXIN, MITOCHONDRIAL"/>
    <property type="match status" value="1"/>
</dbReference>
<comment type="similarity">
    <text evidence="1">Belongs to the thioredoxin family.</text>
</comment>
<reference evidence="8" key="1">
    <citation type="journal article" date="2019" name="Curr. Biol.">
        <title>Genome Sequence of Striga asiatica Provides Insight into the Evolution of Plant Parasitism.</title>
        <authorList>
            <person name="Yoshida S."/>
            <person name="Kim S."/>
            <person name="Wafula E.K."/>
            <person name="Tanskanen J."/>
            <person name="Kim Y.M."/>
            <person name="Honaas L."/>
            <person name="Yang Z."/>
            <person name="Spallek T."/>
            <person name="Conn C.E."/>
            <person name="Ichihashi Y."/>
            <person name="Cheong K."/>
            <person name="Cui S."/>
            <person name="Der J.P."/>
            <person name="Gundlach H."/>
            <person name="Jiao Y."/>
            <person name="Hori C."/>
            <person name="Ishida J.K."/>
            <person name="Kasahara H."/>
            <person name="Kiba T."/>
            <person name="Kim M.S."/>
            <person name="Koo N."/>
            <person name="Laohavisit A."/>
            <person name="Lee Y.H."/>
            <person name="Lumba S."/>
            <person name="McCourt P."/>
            <person name="Mortimer J.C."/>
            <person name="Mutuku J.M."/>
            <person name="Nomura T."/>
            <person name="Sasaki-Sekimoto Y."/>
            <person name="Seto Y."/>
            <person name="Wang Y."/>
            <person name="Wakatake T."/>
            <person name="Sakakibara H."/>
            <person name="Demura T."/>
            <person name="Yamaguchi S."/>
            <person name="Yoneyama K."/>
            <person name="Manabe R.I."/>
            <person name="Nelson D.C."/>
            <person name="Schulman A.H."/>
            <person name="Timko M.P."/>
            <person name="dePamphilis C.W."/>
            <person name="Choi D."/>
            <person name="Shirasu K."/>
        </authorList>
    </citation>
    <scope>NUCLEOTIDE SEQUENCE [LARGE SCALE GENOMIC DNA]</scope>
    <source>
        <strain evidence="8">cv. UVA1</strain>
    </source>
</reference>
<protein>
    <submittedName>
        <fullName evidence="7">Thioredoxin 2</fullName>
    </submittedName>
</protein>
<keyword evidence="2" id="KW-0813">Transport</keyword>
<sequence length="258" mass="28156">MSCCLKSGFSVSGSCETMVKNRGRELLPLEIGKSLAMDVLGRNFNVSDQKLVSSYTIKAPKLDLVNAQPSVCVGKSLRWWEKSLQPNMVEIQSAQELVDSLLSAGDKLVILDFYSPGCGGCKTLHPKICQLAEKNPNAIFMKLNYEKNKAMCYALHVHVLPFFRFYRGAEGKVGSFSCTNATIKKFKDALVKHGNDRCSLGPTKGLDESEVSALASFGLLSGGSGLSSTNNYDDKRKDLIVDENELCKQGSAMVMAFS</sequence>
<dbReference type="InterPro" id="IPR013766">
    <property type="entry name" value="Thioredoxin_domain"/>
</dbReference>
<comment type="caution">
    <text evidence="7">The sequence shown here is derived from an EMBL/GenBank/DDBJ whole genome shotgun (WGS) entry which is preliminary data.</text>
</comment>
<dbReference type="PROSITE" id="PS51352">
    <property type="entry name" value="THIOREDOXIN_2"/>
    <property type="match status" value="1"/>
</dbReference>
<dbReference type="OrthoDB" id="2121326at2759"/>
<dbReference type="Gene3D" id="3.40.30.10">
    <property type="entry name" value="Glutaredoxin"/>
    <property type="match status" value="1"/>
</dbReference>
<evidence type="ECO:0000259" key="6">
    <source>
        <dbReference type="PROSITE" id="PS51352"/>
    </source>
</evidence>
<organism evidence="7 8">
    <name type="scientific">Striga asiatica</name>
    <name type="common">Asiatic witchweed</name>
    <name type="synonym">Buchnera asiatica</name>
    <dbReference type="NCBI Taxonomy" id="4170"/>
    <lineage>
        <taxon>Eukaryota</taxon>
        <taxon>Viridiplantae</taxon>
        <taxon>Streptophyta</taxon>
        <taxon>Embryophyta</taxon>
        <taxon>Tracheophyta</taxon>
        <taxon>Spermatophyta</taxon>
        <taxon>Magnoliopsida</taxon>
        <taxon>eudicotyledons</taxon>
        <taxon>Gunneridae</taxon>
        <taxon>Pentapetalae</taxon>
        <taxon>asterids</taxon>
        <taxon>lamiids</taxon>
        <taxon>Lamiales</taxon>
        <taxon>Orobanchaceae</taxon>
        <taxon>Buchnereae</taxon>
        <taxon>Striga</taxon>
    </lineage>
</organism>
<dbReference type="FunFam" id="3.40.30.10:FF:000199">
    <property type="entry name" value="Thioredoxin-like 1-2, chloroplastic"/>
    <property type="match status" value="1"/>
</dbReference>
<name>A0A5A7Q2N2_STRAF</name>
<evidence type="ECO:0000256" key="3">
    <source>
        <dbReference type="ARBA" id="ARBA00022982"/>
    </source>
</evidence>
<evidence type="ECO:0000256" key="5">
    <source>
        <dbReference type="ARBA" id="ARBA00023284"/>
    </source>
</evidence>
<dbReference type="GO" id="GO:0009507">
    <property type="term" value="C:chloroplast"/>
    <property type="evidence" value="ECO:0007669"/>
    <property type="project" value="TreeGrafter"/>
</dbReference>
<gene>
    <name evidence="7" type="ORF">STAS_15097</name>
</gene>
<feature type="domain" description="Thioredoxin" evidence="6">
    <location>
        <begin position="53"/>
        <end position="195"/>
    </location>
</feature>
<dbReference type="InterPro" id="IPR036249">
    <property type="entry name" value="Thioredoxin-like_sf"/>
</dbReference>
<dbReference type="Pfam" id="PF00085">
    <property type="entry name" value="Thioredoxin"/>
    <property type="match status" value="1"/>
</dbReference>
<dbReference type="EMBL" id="BKCP01005516">
    <property type="protein sequence ID" value="GER38577.1"/>
    <property type="molecule type" value="Genomic_DNA"/>
</dbReference>